<evidence type="ECO:0000313" key="3">
    <source>
        <dbReference type="EMBL" id="KAF2028521.1"/>
    </source>
</evidence>
<name>A0A9P4H8D7_9PLEO</name>
<reference evidence="3" key="1">
    <citation type="journal article" date="2020" name="Stud. Mycol.">
        <title>101 Dothideomycetes genomes: a test case for predicting lifestyles and emergence of pathogens.</title>
        <authorList>
            <person name="Haridas S."/>
            <person name="Albert R."/>
            <person name="Binder M."/>
            <person name="Bloem J."/>
            <person name="Labutti K."/>
            <person name="Salamov A."/>
            <person name="Andreopoulos B."/>
            <person name="Baker S."/>
            <person name="Barry K."/>
            <person name="Bills G."/>
            <person name="Bluhm B."/>
            <person name="Cannon C."/>
            <person name="Castanera R."/>
            <person name="Culley D."/>
            <person name="Daum C."/>
            <person name="Ezra D."/>
            <person name="Gonzalez J."/>
            <person name="Henrissat B."/>
            <person name="Kuo A."/>
            <person name="Liang C."/>
            <person name="Lipzen A."/>
            <person name="Lutzoni F."/>
            <person name="Magnuson J."/>
            <person name="Mondo S."/>
            <person name="Nolan M."/>
            <person name="Ohm R."/>
            <person name="Pangilinan J."/>
            <person name="Park H.-J."/>
            <person name="Ramirez L."/>
            <person name="Alfaro M."/>
            <person name="Sun H."/>
            <person name="Tritt A."/>
            <person name="Yoshinaga Y."/>
            <person name="Zwiers L.-H."/>
            <person name="Turgeon B."/>
            <person name="Goodwin S."/>
            <person name="Spatafora J."/>
            <person name="Crous P."/>
            <person name="Grigoriev I."/>
        </authorList>
    </citation>
    <scope>NUCLEOTIDE SEQUENCE</scope>
    <source>
        <strain evidence="3">CBS 110217</strain>
    </source>
</reference>
<protein>
    <submittedName>
        <fullName evidence="3">Uncharacterized protein</fullName>
    </submittedName>
</protein>
<proteinExistence type="predicted"/>
<feature type="compositionally biased region" description="Low complexity" evidence="2">
    <location>
        <begin position="359"/>
        <end position="371"/>
    </location>
</feature>
<dbReference type="Proteomes" id="UP000799777">
    <property type="component" value="Unassembled WGS sequence"/>
</dbReference>
<dbReference type="EMBL" id="ML978212">
    <property type="protein sequence ID" value="KAF2028521.1"/>
    <property type="molecule type" value="Genomic_DNA"/>
</dbReference>
<keyword evidence="1" id="KW-0175">Coiled coil</keyword>
<evidence type="ECO:0000256" key="1">
    <source>
        <dbReference type="SAM" id="Coils"/>
    </source>
</evidence>
<gene>
    <name evidence="3" type="ORF">EK21DRAFT_69619</name>
</gene>
<accession>A0A9P4H8D7</accession>
<evidence type="ECO:0000256" key="2">
    <source>
        <dbReference type="SAM" id="MobiDB-lite"/>
    </source>
</evidence>
<comment type="caution">
    <text evidence="3">The sequence shown here is derived from an EMBL/GenBank/DDBJ whole genome shotgun (WGS) entry which is preliminary data.</text>
</comment>
<feature type="coiled-coil region" evidence="1">
    <location>
        <begin position="75"/>
        <end position="109"/>
    </location>
</feature>
<keyword evidence="4" id="KW-1185">Reference proteome</keyword>
<sequence>MRAGFQAAATAPPGLHGSRVNLNDFRADSKTHKSQYSGPTGEHARYTDNPRGPRQQYGYNHHHNYRSDGDRGDQLARTNAQLMKIRNELEAERKNNASMRLTVEKEKQQEMDVALASMTADLLRKQADTLATKSKFEAKERELAYREARIQQLEVYLSEGQKQFHYQRDGKEGEATMSDVDREHEHHRADLKAQKLAADMEGKMATRLQHLQLREGAQQMREQQYKTIIRSSFESEMKGRTMPEIEAKLAEVANLEYNRGFGSGKDAGRNQAEKEARETGFLEGYSACRRAEVTLSKFRQGLIPHDSPELNFLHDPAHPRNLFTMGTRIGDLSSLPHGSLSSLSFSIARSLFCSSVLRNPPTSKSSSPNKSEAQTYHNHRPAPPRPTFASELRGPSAMHNGHVILANRSAPSSPAPILKNTGANGGEMAGRMNEGVDGGRPIVKYEETEQANLIDLY</sequence>
<organism evidence="3 4">
    <name type="scientific">Setomelanomma holmii</name>
    <dbReference type="NCBI Taxonomy" id="210430"/>
    <lineage>
        <taxon>Eukaryota</taxon>
        <taxon>Fungi</taxon>
        <taxon>Dikarya</taxon>
        <taxon>Ascomycota</taxon>
        <taxon>Pezizomycotina</taxon>
        <taxon>Dothideomycetes</taxon>
        <taxon>Pleosporomycetidae</taxon>
        <taxon>Pleosporales</taxon>
        <taxon>Pleosporineae</taxon>
        <taxon>Phaeosphaeriaceae</taxon>
        <taxon>Setomelanomma</taxon>
    </lineage>
</organism>
<dbReference type="AlphaFoldDB" id="A0A9P4H8D7"/>
<evidence type="ECO:0000313" key="4">
    <source>
        <dbReference type="Proteomes" id="UP000799777"/>
    </source>
</evidence>
<feature type="region of interest" description="Disordered" evidence="2">
    <location>
        <begin position="1"/>
        <end position="73"/>
    </location>
</feature>
<dbReference type="OrthoDB" id="3794025at2759"/>
<feature type="region of interest" description="Disordered" evidence="2">
    <location>
        <begin position="166"/>
        <end position="187"/>
    </location>
</feature>
<feature type="region of interest" description="Disordered" evidence="2">
    <location>
        <begin position="359"/>
        <end position="395"/>
    </location>
</feature>